<evidence type="ECO:0000313" key="2">
    <source>
        <dbReference type="EMBL" id="BAZ97295.1"/>
    </source>
</evidence>
<reference evidence="2 3" key="1">
    <citation type="journal article" date="2017" name="Sci. Rep.">
        <title>Isolation and genomic characterization of a Dehalococcoides strain suggests genomic rearrangement during culture.</title>
        <authorList>
            <person name="Yohda M."/>
            <person name="Ikegami K."/>
            <person name="Aita Y."/>
            <person name="Kitajima M."/>
            <person name="Takechi A."/>
            <person name="Iwamoto M."/>
            <person name="Fukuda T."/>
            <person name="Tamura N."/>
            <person name="Shibasaki J."/>
            <person name="Koike S."/>
            <person name="Komatsu D."/>
            <person name="Miyagi S."/>
            <person name="Nishimura M."/>
            <person name="Uchino Y."/>
            <person name="Shiroma A."/>
            <person name="Shimoji M."/>
            <person name="Tamotsu H."/>
            <person name="Ashimine N."/>
            <person name="Shinzato M."/>
            <person name="Ohki S."/>
            <person name="Nakano K."/>
            <person name="Teruya K."/>
            <person name="Satou K."/>
            <person name="Hirano T."/>
            <person name="Yagi O."/>
        </authorList>
    </citation>
    <scope>NUCLEOTIDE SEQUENCE [LARGE SCALE GENOMIC DNA]</scope>
    <source>
        <strain evidence="2 3">UCH-ATV1</strain>
    </source>
</reference>
<dbReference type="EMBL" id="AP017649">
    <property type="protein sequence ID" value="BAZ97295.1"/>
    <property type="molecule type" value="Genomic_DNA"/>
</dbReference>
<proteinExistence type="predicted"/>
<protein>
    <submittedName>
        <fullName evidence="2">Uncharacterized protein</fullName>
    </submittedName>
</protein>
<dbReference type="AlphaFoldDB" id="A0AB33HRV4"/>
<sequence length="119" mass="12961">MAASDRLILMDTTGEVPEAKLLQFFMQYVDQPFQNWWASQKQAGTKRGGFRPLQAGAPAPAKALKKPEPTIVEPVENARPVTCPRCAGQISWNLDLGLEGVCPYCGLFLKLTPGDEGGK</sequence>
<accession>A0AB33HRV4</accession>
<gene>
    <name evidence="2" type="ORF">DEHALATV1_0667</name>
</gene>
<dbReference type="Proteomes" id="UP000218257">
    <property type="component" value="Chromosome"/>
</dbReference>
<evidence type="ECO:0000256" key="1">
    <source>
        <dbReference type="SAM" id="MobiDB-lite"/>
    </source>
</evidence>
<dbReference type="RefSeq" id="WP_151899077.1">
    <property type="nucleotide sequence ID" value="NZ_AP017649.1"/>
</dbReference>
<organism evidence="2 3">
    <name type="scientific">Dehalococcoides mccartyi</name>
    <dbReference type="NCBI Taxonomy" id="61435"/>
    <lineage>
        <taxon>Bacteria</taxon>
        <taxon>Bacillati</taxon>
        <taxon>Chloroflexota</taxon>
        <taxon>Dehalococcoidia</taxon>
        <taxon>Dehalococcoidales</taxon>
        <taxon>Dehalococcoidaceae</taxon>
        <taxon>Dehalococcoides</taxon>
    </lineage>
</organism>
<feature type="region of interest" description="Disordered" evidence="1">
    <location>
        <begin position="47"/>
        <end position="67"/>
    </location>
</feature>
<name>A0AB33HRV4_9CHLR</name>
<feature type="compositionally biased region" description="Low complexity" evidence="1">
    <location>
        <begin position="52"/>
        <end position="62"/>
    </location>
</feature>
<evidence type="ECO:0000313" key="3">
    <source>
        <dbReference type="Proteomes" id="UP000218257"/>
    </source>
</evidence>